<dbReference type="Gene3D" id="1.10.10.10">
    <property type="entry name" value="Winged helix-like DNA-binding domain superfamily/Winged helix DNA-binding domain"/>
    <property type="match status" value="1"/>
</dbReference>
<evidence type="ECO:0000313" key="8">
    <source>
        <dbReference type="Proteomes" id="UP000322699"/>
    </source>
</evidence>
<dbReference type="GO" id="GO:0016987">
    <property type="term" value="F:sigma factor activity"/>
    <property type="evidence" value="ECO:0007669"/>
    <property type="project" value="UniProtKB-KW"/>
</dbReference>
<protein>
    <submittedName>
        <fullName evidence="7">ECF RNA polymerase sigma factor SigK</fullName>
    </submittedName>
</protein>
<dbReference type="GO" id="GO:0003677">
    <property type="term" value="F:DNA binding"/>
    <property type="evidence" value="ECO:0007669"/>
    <property type="project" value="InterPro"/>
</dbReference>
<proteinExistence type="inferred from homology"/>
<evidence type="ECO:0000259" key="5">
    <source>
        <dbReference type="Pfam" id="PF04542"/>
    </source>
</evidence>
<dbReference type="NCBIfam" id="TIGR02937">
    <property type="entry name" value="sigma70-ECF"/>
    <property type="match status" value="1"/>
</dbReference>
<feature type="domain" description="RNA polymerase sigma factor 70 region 4 type 2" evidence="6">
    <location>
        <begin position="109"/>
        <end position="161"/>
    </location>
</feature>
<dbReference type="InterPro" id="IPR013249">
    <property type="entry name" value="RNA_pol_sigma70_r4_t2"/>
</dbReference>
<dbReference type="SUPFAM" id="SSF88946">
    <property type="entry name" value="Sigma2 domain of RNA polymerase sigma factors"/>
    <property type="match status" value="1"/>
</dbReference>
<accession>A0A5B1CMK4</accession>
<dbReference type="AlphaFoldDB" id="A0A5B1CMK4"/>
<name>A0A5B1CMK4_9BACT</name>
<dbReference type="RefSeq" id="WP_068258136.1">
    <property type="nucleotide sequence ID" value="NZ_LWSK01000003.1"/>
</dbReference>
<dbReference type="GO" id="GO:0006352">
    <property type="term" value="P:DNA-templated transcription initiation"/>
    <property type="evidence" value="ECO:0007669"/>
    <property type="project" value="InterPro"/>
</dbReference>
<comment type="similarity">
    <text evidence="1">Belongs to the sigma-70 factor family. ECF subfamily.</text>
</comment>
<dbReference type="Pfam" id="PF04542">
    <property type="entry name" value="Sigma70_r2"/>
    <property type="match status" value="1"/>
</dbReference>
<dbReference type="Gene3D" id="1.10.1740.10">
    <property type="match status" value="1"/>
</dbReference>
<dbReference type="NCBIfam" id="TIGR02989">
    <property type="entry name" value="Sig-70_gvs1"/>
    <property type="match status" value="1"/>
</dbReference>
<keyword evidence="4" id="KW-0804">Transcription</keyword>
<sequence length="171" mass="19955">MDGSSDDENFVAMLTLHQSRLRGYILASLGDYTNSHDVLQRTNLTIWKKAAEYNRDLPFLPWAMGIARYEILAFLRDRGRERIVFHSDVVEMMIATEDSTFDDWHGSQRELHECLQNLSEKNKRLLTMRYAQGNSISKISESTGRSLDAIKSLMLRLRRSLRDCIEKKRQQ</sequence>
<evidence type="ECO:0000256" key="2">
    <source>
        <dbReference type="ARBA" id="ARBA00023015"/>
    </source>
</evidence>
<dbReference type="EMBL" id="VRLW01000001">
    <property type="protein sequence ID" value="KAA1261135.1"/>
    <property type="molecule type" value="Genomic_DNA"/>
</dbReference>
<comment type="caution">
    <text evidence="7">The sequence shown here is derived from an EMBL/GenBank/DDBJ whole genome shotgun (WGS) entry which is preliminary data.</text>
</comment>
<feature type="domain" description="RNA polymerase sigma-70 region 2" evidence="5">
    <location>
        <begin position="15"/>
        <end position="80"/>
    </location>
</feature>
<organism evidence="7 8">
    <name type="scientific">Rubripirellula obstinata</name>
    <dbReference type="NCBI Taxonomy" id="406547"/>
    <lineage>
        <taxon>Bacteria</taxon>
        <taxon>Pseudomonadati</taxon>
        <taxon>Planctomycetota</taxon>
        <taxon>Planctomycetia</taxon>
        <taxon>Pirellulales</taxon>
        <taxon>Pirellulaceae</taxon>
        <taxon>Rubripirellula</taxon>
    </lineage>
</organism>
<dbReference type="InterPro" id="IPR014331">
    <property type="entry name" value="RNA_pol_sigma70_ECF_RHOBA"/>
</dbReference>
<evidence type="ECO:0000256" key="3">
    <source>
        <dbReference type="ARBA" id="ARBA00023082"/>
    </source>
</evidence>
<dbReference type="PANTHER" id="PTHR43133:SF51">
    <property type="entry name" value="RNA POLYMERASE SIGMA FACTOR"/>
    <property type="match status" value="1"/>
</dbReference>
<dbReference type="InterPro" id="IPR036388">
    <property type="entry name" value="WH-like_DNA-bd_sf"/>
</dbReference>
<keyword evidence="8" id="KW-1185">Reference proteome</keyword>
<evidence type="ECO:0000259" key="6">
    <source>
        <dbReference type="Pfam" id="PF08281"/>
    </source>
</evidence>
<dbReference type="Pfam" id="PF08281">
    <property type="entry name" value="Sigma70_r4_2"/>
    <property type="match status" value="1"/>
</dbReference>
<evidence type="ECO:0000256" key="1">
    <source>
        <dbReference type="ARBA" id="ARBA00010641"/>
    </source>
</evidence>
<evidence type="ECO:0000256" key="4">
    <source>
        <dbReference type="ARBA" id="ARBA00023163"/>
    </source>
</evidence>
<keyword evidence="3" id="KW-0731">Sigma factor</keyword>
<dbReference type="InterPro" id="IPR007627">
    <property type="entry name" value="RNA_pol_sigma70_r2"/>
</dbReference>
<dbReference type="OrthoDB" id="6383365at2"/>
<dbReference type="SUPFAM" id="SSF88659">
    <property type="entry name" value="Sigma3 and sigma4 domains of RNA polymerase sigma factors"/>
    <property type="match status" value="1"/>
</dbReference>
<evidence type="ECO:0000313" key="7">
    <source>
        <dbReference type="EMBL" id="KAA1261135.1"/>
    </source>
</evidence>
<dbReference type="PANTHER" id="PTHR43133">
    <property type="entry name" value="RNA POLYMERASE ECF-TYPE SIGMA FACTO"/>
    <property type="match status" value="1"/>
</dbReference>
<dbReference type="InterPro" id="IPR013325">
    <property type="entry name" value="RNA_pol_sigma_r2"/>
</dbReference>
<gene>
    <name evidence="7" type="primary">sigK_3</name>
    <name evidence="7" type="ORF">LF1_36790</name>
</gene>
<keyword evidence="2" id="KW-0805">Transcription regulation</keyword>
<dbReference type="InterPro" id="IPR013324">
    <property type="entry name" value="RNA_pol_sigma_r3/r4-like"/>
</dbReference>
<dbReference type="Proteomes" id="UP000322699">
    <property type="component" value="Unassembled WGS sequence"/>
</dbReference>
<dbReference type="InterPro" id="IPR039425">
    <property type="entry name" value="RNA_pol_sigma-70-like"/>
</dbReference>
<dbReference type="InterPro" id="IPR014284">
    <property type="entry name" value="RNA_pol_sigma-70_dom"/>
</dbReference>
<reference evidence="7 8" key="1">
    <citation type="submission" date="2019-08" db="EMBL/GenBank/DDBJ databases">
        <title>Deep-cultivation of Planctomycetes and their phenomic and genomic characterization uncovers novel biology.</title>
        <authorList>
            <person name="Wiegand S."/>
            <person name="Jogler M."/>
            <person name="Boedeker C."/>
            <person name="Pinto D."/>
            <person name="Vollmers J."/>
            <person name="Rivas-Marin E."/>
            <person name="Kohn T."/>
            <person name="Peeters S.H."/>
            <person name="Heuer A."/>
            <person name="Rast P."/>
            <person name="Oberbeckmann S."/>
            <person name="Bunk B."/>
            <person name="Jeske O."/>
            <person name="Meyerdierks A."/>
            <person name="Storesund J.E."/>
            <person name="Kallscheuer N."/>
            <person name="Luecker S."/>
            <person name="Lage O.M."/>
            <person name="Pohl T."/>
            <person name="Merkel B.J."/>
            <person name="Hornburger P."/>
            <person name="Mueller R.-W."/>
            <person name="Bruemmer F."/>
            <person name="Labrenz M."/>
            <person name="Spormann A.M."/>
            <person name="Op Den Camp H."/>
            <person name="Overmann J."/>
            <person name="Amann R."/>
            <person name="Jetten M.S.M."/>
            <person name="Mascher T."/>
            <person name="Medema M.H."/>
            <person name="Devos D.P."/>
            <person name="Kaster A.-K."/>
            <person name="Ovreas L."/>
            <person name="Rohde M."/>
            <person name="Galperin M.Y."/>
            <person name="Jogler C."/>
        </authorList>
    </citation>
    <scope>NUCLEOTIDE SEQUENCE [LARGE SCALE GENOMIC DNA]</scope>
    <source>
        <strain evidence="7 8">LF1</strain>
    </source>
</reference>